<evidence type="ECO:0000256" key="1">
    <source>
        <dbReference type="SAM" id="Coils"/>
    </source>
</evidence>
<dbReference type="Pfam" id="PF08241">
    <property type="entry name" value="Methyltransf_11"/>
    <property type="match status" value="1"/>
</dbReference>
<gene>
    <name evidence="3" type="ordered locus">Pfl01_4068</name>
</gene>
<reference evidence="3 4" key="1">
    <citation type="journal article" date="2009" name="Genome Biol.">
        <title>Genomic and genetic analyses of diversity and plant interactions of Pseudomonas fluorescens.</title>
        <authorList>
            <person name="Silby M.W."/>
            <person name="Cerdeno-Tarraga A.M."/>
            <person name="Vernikos G.S."/>
            <person name="Giddens S.R."/>
            <person name="Jackson R.W."/>
            <person name="Preston G.M."/>
            <person name="Zhang X.X."/>
            <person name="Moon C.D."/>
            <person name="Gehrig S.M."/>
            <person name="Godfrey S.A."/>
            <person name="Knight C.G."/>
            <person name="Malone J.G."/>
            <person name="Robinson Z."/>
            <person name="Spiers A.J."/>
            <person name="Harris S."/>
            <person name="Challis G.L."/>
            <person name="Yaxley A.M."/>
            <person name="Harris D."/>
            <person name="Seeger K."/>
            <person name="Murphy L."/>
            <person name="Rutter S."/>
            <person name="Squares R."/>
            <person name="Quail M.A."/>
            <person name="Saunders E."/>
            <person name="Mavromatis K."/>
            <person name="Brettin T.S."/>
            <person name="Bentley S.D."/>
            <person name="Hothersall J."/>
            <person name="Stephens E."/>
            <person name="Thomas C.M."/>
            <person name="Parkhill J."/>
            <person name="Levy S.B."/>
            <person name="Rainey P.B."/>
            <person name="Thomson N.R."/>
        </authorList>
    </citation>
    <scope>NUCLEOTIDE SEQUENCE [LARGE SCALE GENOMIC DNA]</scope>
    <source>
        <strain evidence="3 4">Pf0-1</strain>
    </source>
</reference>
<dbReference type="InterPro" id="IPR029063">
    <property type="entry name" value="SAM-dependent_MTases_sf"/>
</dbReference>
<accession>Q3K8U9</accession>
<evidence type="ECO:0000313" key="3">
    <source>
        <dbReference type="EMBL" id="ABA75805.1"/>
    </source>
</evidence>
<dbReference type="eggNOG" id="COG3064">
    <property type="taxonomic scope" value="Bacteria"/>
</dbReference>
<keyword evidence="1" id="KW-0175">Coiled coil</keyword>
<name>Q3K8U9_PSEPF</name>
<dbReference type="RefSeq" id="WP_011335364.1">
    <property type="nucleotide sequence ID" value="NC_007492.2"/>
</dbReference>
<feature type="coiled-coil region" evidence="1">
    <location>
        <begin position="342"/>
        <end position="376"/>
    </location>
</feature>
<evidence type="ECO:0000313" key="4">
    <source>
        <dbReference type="Proteomes" id="UP000002704"/>
    </source>
</evidence>
<sequence length="678" mass="76917">MTLENEVVNVDLGCGKRKQEGFFGIDRFPMPEVDMLADIDLGIPLQDDSVDMLFSSHFLEHARDLMFTMREIYRVCKHGAQVCIIAPYNEQKLNIANPYHITIFNEHTPRFWTDHTETPVDEADYADPVKRPWGLSKSDNSNPGLDIRLINMEFFYFPEYLHLPLEQKRKFRNERFNVCDQIMYQLIVWKGDECSPGVSYEDHVSAFKPYEPHYIRHLKMHEQNEIIQKFTQSEAALRQRIEGLKTELAQATNAAQAAAAEQSTAAAAAQALAAQAAAAASAITTDTLLERRINELTEDRALTDRLLHEARADNHQLRLQVMSAYEKAEALSAQIHEGKTRLMKSQLEQEQLSEQINRLSEQNAKLESDNVDALLLVNELHERLAEAQSNTSAAHQALLDQTQENKELRSRLEVSAIANAKVALVKAELVAANGIIDWYRAKEETWNIEQHRLQQDVINAQQATKKAALTQSPLAQEVQHLNLALSTAKSQASQSRHEALQVIDSLQSEVREYRSSRSLQLVSLYKSKSSLWNSISPAFTPLRSFTEKHLLKTSRPVLTLGDDLRNVPYREYLMPLRQENLGGVLLAVRPLMRGQLGLLGVEIVSSNDEVVAHVVLPLADIDPEVPTRFELPTAATLDANWYLRVFVRDSDVPVALYEVSQYSIMKKRTKYFPFAALQ</sequence>
<dbReference type="KEGG" id="pfo:Pfl01_4068"/>
<evidence type="ECO:0000259" key="2">
    <source>
        <dbReference type="Pfam" id="PF08241"/>
    </source>
</evidence>
<dbReference type="AlphaFoldDB" id="Q3K8U9"/>
<feature type="coiled-coil region" evidence="1">
    <location>
        <begin position="227"/>
        <end position="261"/>
    </location>
</feature>
<dbReference type="eggNOG" id="COG4627">
    <property type="taxonomic scope" value="Bacteria"/>
</dbReference>
<organism evidence="3 4">
    <name type="scientific">Pseudomonas fluorescens (strain Pf0-1)</name>
    <dbReference type="NCBI Taxonomy" id="205922"/>
    <lineage>
        <taxon>Bacteria</taxon>
        <taxon>Pseudomonadati</taxon>
        <taxon>Pseudomonadota</taxon>
        <taxon>Gammaproteobacteria</taxon>
        <taxon>Pseudomonadales</taxon>
        <taxon>Pseudomonadaceae</taxon>
        <taxon>Pseudomonas</taxon>
    </lineage>
</organism>
<dbReference type="InterPro" id="IPR013216">
    <property type="entry name" value="Methyltransf_11"/>
</dbReference>
<proteinExistence type="predicted"/>
<dbReference type="SUPFAM" id="SSF53335">
    <property type="entry name" value="S-adenosyl-L-methionine-dependent methyltransferases"/>
    <property type="match status" value="1"/>
</dbReference>
<dbReference type="HOGENOM" id="CLU_462231_0_0_6"/>
<dbReference type="EMBL" id="CP000094">
    <property type="protein sequence ID" value="ABA75805.1"/>
    <property type="molecule type" value="Genomic_DNA"/>
</dbReference>
<dbReference type="GO" id="GO:0008757">
    <property type="term" value="F:S-adenosylmethionine-dependent methyltransferase activity"/>
    <property type="evidence" value="ECO:0007669"/>
    <property type="project" value="InterPro"/>
</dbReference>
<feature type="domain" description="Methyltransferase type 11" evidence="2">
    <location>
        <begin position="38"/>
        <end position="83"/>
    </location>
</feature>
<dbReference type="Gene3D" id="3.40.50.150">
    <property type="entry name" value="Vaccinia Virus protein VP39"/>
    <property type="match status" value="1"/>
</dbReference>
<dbReference type="Proteomes" id="UP000002704">
    <property type="component" value="Chromosome"/>
</dbReference>
<protein>
    <recommendedName>
        <fullName evidence="2">Methyltransferase type 11 domain-containing protein</fullName>
    </recommendedName>
</protein>